<dbReference type="PANTHER" id="PTHR32494:SF5">
    <property type="entry name" value="ALLANTOATE AMIDOHYDROLASE"/>
    <property type="match status" value="1"/>
</dbReference>
<dbReference type="Proteomes" id="UP000186914">
    <property type="component" value="Unassembled WGS sequence"/>
</dbReference>
<dbReference type="NCBIfam" id="TIGR01879">
    <property type="entry name" value="hydantase"/>
    <property type="match status" value="1"/>
</dbReference>
<evidence type="ECO:0000256" key="1">
    <source>
        <dbReference type="ARBA" id="ARBA00022801"/>
    </source>
</evidence>
<dbReference type="PANTHER" id="PTHR32494">
    <property type="entry name" value="ALLANTOATE DEIMINASE-RELATED"/>
    <property type="match status" value="1"/>
</dbReference>
<dbReference type="CDD" id="cd03884">
    <property type="entry name" value="M20_bAS"/>
    <property type="match status" value="1"/>
</dbReference>
<dbReference type="Gene3D" id="3.40.630.10">
    <property type="entry name" value="Zn peptidases"/>
    <property type="match status" value="1"/>
</dbReference>
<dbReference type="RefSeq" id="WP_076432410.1">
    <property type="nucleotide sequence ID" value="NZ_FTNO01000006.1"/>
</dbReference>
<dbReference type="Gene3D" id="3.30.70.360">
    <property type="match status" value="1"/>
</dbReference>
<dbReference type="AlphaFoldDB" id="A0A1N7EHW5"/>
<accession>A0A1N7EHW5</accession>
<dbReference type="Pfam" id="PF07687">
    <property type="entry name" value="M20_dimer"/>
    <property type="match status" value="1"/>
</dbReference>
<evidence type="ECO:0000259" key="2">
    <source>
        <dbReference type="Pfam" id="PF07687"/>
    </source>
</evidence>
<gene>
    <name evidence="3" type="ORF">SAMN05421858_4263</name>
</gene>
<protein>
    <submittedName>
        <fullName evidence="3">N-carbamoyl-L-amino-acid hydrolase</fullName>
    </submittedName>
</protein>
<sequence length="411" mass="45839">MKQTVNSERLRHRFEIFNEIGATERGGVNRPSLSEANQEARDQLVKWFTDTGLDVAIDEMGNVFGRRDGTDDSLAPVLVGSHIDSQYNGGRFDGVVGVLGALEVTETLNDQGVDTKRPIEIVAWSNEEGVRFQPDMLGSGVFADIFDLDYARSREDKDGRTFGDELRRIGYDGERSCKPRDLHCYFELHVEQGPYLHEIGRSVSVVEGVYGFSWMNVVFEGSADHAGPTPMNLRYDALVATSDVVESVRRIAGTEGEDLVGTVGSLDVFPNSINVIPERVEFTIDFRSYDNDVVDAAVERVQREIEWAAEREGVDWEFEEIMRVDADPFADECIETVERAARAVVGEDDYIRLVSGAGHDANYLNTICPTSMIFVPSVDGISHVEEEYTEWEDIVAGVNVLYNAVLEKANE</sequence>
<dbReference type="NCBIfam" id="NF006769">
    <property type="entry name" value="PRK09290.1-3"/>
    <property type="match status" value="1"/>
</dbReference>
<dbReference type="SUPFAM" id="SSF53187">
    <property type="entry name" value="Zn-dependent exopeptidases"/>
    <property type="match status" value="1"/>
</dbReference>
<feature type="domain" description="Peptidase M20 dimerisation" evidence="2">
    <location>
        <begin position="210"/>
        <end position="310"/>
    </location>
</feature>
<proteinExistence type="predicted"/>
<dbReference type="NCBIfam" id="NF006771">
    <property type="entry name" value="PRK09290.1-5"/>
    <property type="match status" value="1"/>
</dbReference>
<dbReference type="InterPro" id="IPR011650">
    <property type="entry name" value="Peptidase_M20_dimer"/>
</dbReference>
<name>A0A1N7EHW5_9EURY</name>
<organism evidence="3 4">
    <name type="scientific">Haladaptatus litoreus</name>
    <dbReference type="NCBI Taxonomy" id="553468"/>
    <lineage>
        <taxon>Archaea</taxon>
        <taxon>Methanobacteriati</taxon>
        <taxon>Methanobacteriota</taxon>
        <taxon>Stenosarchaea group</taxon>
        <taxon>Halobacteria</taxon>
        <taxon>Halobacteriales</taxon>
        <taxon>Haladaptataceae</taxon>
        <taxon>Haladaptatus</taxon>
    </lineage>
</organism>
<evidence type="ECO:0000313" key="3">
    <source>
        <dbReference type="EMBL" id="SIR87657.1"/>
    </source>
</evidence>
<keyword evidence="1 3" id="KW-0378">Hydrolase</keyword>
<dbReference type="OrthoDB" id="35906at2157"/>
<reference evidence="4" key="1">
    <citation type="submission" date="2017-01" db="EMBL/GenBank/DDBJ databases">
        <authorList>
            <person name="Varghese N."/>
            <person name="Submissions S."/>
        </authorList>
    </citation>
    <scope>NUCLEOTIDE SEQUENCE [LARGE SCALE GENOMIC DNA]</scope>
    <source>
        <strain evidence="4">CGMCC 1.7737</strain>
    </source>
</reference>
<dbReference type="InterPro" id="IPR002933">
    <property type="entry name" value="Peptidase_M20"/>
</dbReference>
<dbReference type="PIRSF" id="PIRSF001235">
    <property type="entry name" value="Amidase_carbamoylase"/>
    <property type="match status" value="1"/>
</dbReference>
<keyword evidence="4" id="KW-1185">Reference proteome</keyword>
<dbReference type="GO" id="GO:0016813">
    <property type="term" value="F:hydrolase activity, acting on carbon-nitrogen (but not peptide) bonds, in linear amidines"/>
    <property type="evidence" value="ECO:0007669"/>
    <property type="project" value="InterPro"/>
</dbReference>
<dbReference type="EMBL" id="FTNO01000006">
    <property type="protein sequence ID" value="SIR87657.1"/>
    <property type="molecule type" value="Genomic_DNA"/>
</dbReference>
<dbReference type="SUPFAM" id="SSF55031">
    <property type="entry name" value="Bacterial exopeptidase dimerisation domain"/>
    <property type="match status" value="1"/>
</dbReference>
<dbReference type="InterPro" id="IPR010158">
    <property type="entry name" value="Amidase_Cbmase"/>
</dbReference>
<evidence type="ECO:0000313" key="4">
    <source>
        <dbReference type="Proteomes" id="UP000186914"/>
    </source>
</evidence>
<dbReference type="InterPro" id="IPR036264">
    <property type="entry name" value="Bact_exopeptidase_dim_dom"/>
</dbReference>
<dbReference type="Pfam" id="PF01546">
    <property type="entry name" value="Peptidase_M20"/>
    <property type="match status" value="1"/>
</dbReference>